<reference evidence="2 3" key="1">
    <citation type="submission" date="2016-10" db="EMBL/GenBank/DDBJ databases">
        <authorList>
            <person name="de Groot N.N."/>
        </authorList>
    </citation>
    <scope>NUCLEOTIDE SEQUENCE [LARGE SCALE GENOMIC DNA]</scope>
    <source>
        <strain evidence="2 3">S5-249</strain>
    </source>
</reference>
<keyword evidence="3" id="KW-1185">Reference proteome</keyword>
<sequence>MAAPHISRSLLALAVALALGGCGRKAEEVDALDSELIGNAANQTDPALTAALEDQIMVDPALAQHANDHALRSPDSLPQAPIPPAAEPAAEAACNERPTLGEMAEQHGGEGAAGCYAGLAYSQVWANRLPAGVPLFRDAAVDEAAGNDAPGCGTRVVSYASAAPAPTLVAFYLARTRAAGYAAGHVRRGGDEVVAGERPDGAAAYVAITPQRGGSAVNIVVSGGG</sequence>
<dbReference type="STRING" id="1166337.SAMN05192580_0712"/>
<gene>
    <name evidence="2" type="ORF">SAMN05192580_0712</name>
</gene>
<evidence type="ECO:0000313" key="2">
    <source>
        <dbReference type="EMBL" id="SFR81488.1"/>
    </source>
</evidence>
<dbReference type="Proteomes" id="UP000198824">
    <property type="component" value="Unassembled WGS sequence"/>
</dbReference>
<protein>
    <submittedName>
        <fullName evidence="2">Uncharacterized protein</fullName>
    </submittedName>
</protein>
<dbReference type="RefSeq" id="WP_093310768.1">
    <property type="nucleotide sequence ID" value="NZ_FOZG01000001.1"/>
</dbReference>
<evidence type="ECO:0000313" key="3">
    <source>
        <dbReference type="Proteomes" id="UP000198824"/>
    </source>
</evidence>
<accession>A0A1I6JRE4</accession>
<dbReference type="AlphaFoldDB" id="A0A1I6JRE4"/>
<evidence type="ECO:0000256" key="1">
    <source>
        <dbReference type="SAM" id="MobiDB-lite"/>
    </source>
</evidence>
<name>A0A1I6JRE4_9SPHN</name>
<dbReference type="EMBL" id="FOZG01000001">
    <property type="protein sequence ID" value="SFR81488.1"/>
    <property type="molecule type" value="Genomic_DNA"/>
</dbReference>
<dbReference type="OrthoDB" id="7405225at2"/>
<organism evidence="2 3">
    <name type="scientific">Sphingomonas jatrophae</name>
    <dbReference type="NCBI Taxonomy" id="1166337"/>
    <lineage>
        <taxon>Bacteria</taxon>
        <taxon>Pseudomonadati</taxon>
        <taxon>Pseudomonadota</taxon>
        <taxon>Alphaproteobacteria</taxon>
        <taxon>Sphingomonadales</taxon>
        <taxon>Sphingomonadaceae</taxon>
        <taxon>Sphingomonas</taxon>
    </lineage>
</organism>
<proteinExistence type="predicted"/>
<feature type="region of interest" description="Disordered" evidence="1">
    <location>
        <begin position="69"/>
        <end position="91"/>
    </location>
</feature>